<dbReference type="EMBL" id="QNQT01000002">
    <property type="protein sequence ID" value="RDU37358.1"/>
    <property type="molecule type" value="Genomic_DNA"/>
</dbReference>
<reference evidence="11 12" key="1">
    <citation type="submission" date="2018-07" db="EMBL/GenBank/DDBJ databases">
        <title>Bacillus sp. YLB-04 draft genome sequence.</title>
        <authorList>
            <person name="Yu L."/>
            <person name="Tang X."/>
        </authorList>
    </citation>
    <scope>NUCLEOTIDE SEQUENCE [LARGE SCALE GENOMIC DNA]</scope>
    <source>
        <strain evidence="11 12">YLB-04</strain>
    </source>
</reference>
<evidence type="ECO:0000256" key="9">
    <source>
        <dbReference type="RuleBase" id="RU363032"/>
    </source>
</evidence>
<evidence type="ECO:0000256" key="7">
    <source>
        <dbReference type="ARBA" id="ARBA00022989"/>
    </source>
</evidence>
<dbReference type="InterPro" id="IPR043429">
    <property type="entry name" value="ArtM/GltK/GlnP/TcyL/YhdX-like"/>
</dbReference>
<name>A0A3D8GSD7_9BACI</name>
<proteinExistence type="inferred from homology"/>
<feature type="transmembrane region" description="Helical" evidence="9">
    <location>
        <begin position="25"/>
        <end position="48"/>
    </location>
</feature>
<evidence type="ECO:0000256" key="3">
    <source>
        <dbReference type="ARBA" id="ARBA00022448"/>
    </source>
</evidence>
<keyword evidence="5 9" id="KW-0812">Transmembrane</keyword>
<keyword evidence="6" id="KW-0029">Amino-acid transport</keyword>
<dbReference type="Proteomes" id="UP000257144">
    <property type="component" value="Unassembled WGS sequence"/>
</dbReference>
<dbReference type="Gene3D" id="1.10.3720.10">
    <property type="entry name" value="MetI-like"/>
    <property type="match status" value="1"/>
</dbReference>
<keyword evidence="8 9" id="KW-0472">Membrane</keyword>
<dbReference type="InterPro" id="IPR035906">
    <property type="entry name" value="MetI-like_sf"/>
</dbReference>
<evidence type="ECO:0000256" key="1">
    <source>
        <dbReference type="ARBA" id="ARBA00004651"/>
    </source>
</evidence>
<gene>
    <name evidence="11" type="ORF">DRW41_05795</name>
</gene>
<evidence type="ECO:0000256" key="4">
    <source>
        <dbReference type="ARBA" id="ARBA00022475"/>
    </source>
</evidence>
<comment type="subcellular location">
    <subcellularLocation>
        <location evidence="1 9">Cell membrane</location>
        <topology evidence="1 9">Multi-pass membrane protein</topology>
    </subcellularLocation>
</comment>
<dbReference type="GO" id="GO:0022857">
    <property type="term" value="F:transmembrane transporter activity"/>
    <property type="evidence" value="ECO:0007669"/>
    <property type="project" value="InterPro"/>
</dbReference>
<keyword evidence="12" id="KW-1185">Reference proteome</keyword>
<dbReference type="PANTHER" id="PTHR30614">
    <property type="entry name" value="MEMBRANE COMPONENT OF AMINO ACID ABC TRANSPORTER"/>
    <property type="match status" value="1"/>
</dbReference>
<dbReference type="AlphaFoldDB" id="A0A3D8GSD7"/>
<feature type="transmembrane region" description="Helical" evidence="9">
    <location>
        <begin position="196"/>
        <end position="216"/>
    </location>
</feature>
<dbReference type="Pfam" id="PF00528">
    <property type="entry name" value="BPD_transp_1"/>
    <property type="match status" value="1"/>
</dbReference>
<dbReference type="SUPFAM" id="SSF161098">
    <property type="entry name" value="MetI-like"/>
    <property type="match status" value="1"/>
</dbReference>
<comment type="similarity">
    <text evidence="2">Belongs to the binding-protein-dependent transport system permease family. HisMQ subfamily.</text>
</comment>
<protein>
    <submittedName>
        <fullName evidence="11">Amino acid ABC transporter permease</fullName>
    </submittedName>
</protein>
<dbReference type="GO" id="GO:0043190">
    <property type="term" value="C:ATP-binding cassette (ABC) transporter complex"/>
    <property type="evidence" value="ECO:0007669"/>
    <property type="project" value="InterPro"/>
</dbReference>
<dbReference type="InterPro" id="IPR010065">
    <property type="entry name" value="AA_ABC_transptr_permease_3TM"/>
</dbReference>
<dbReference type="PROSITE" id="PS50928">
    <property type="entry name" value="ABC_TM1"/>
    <property type="match status" value="1"/>
</dbReference>
<dbReference type="InterPro" id="IPR000515">
    <property type="entry name" value="MetI-like"/>
</dbReference>
<dbReference type="OrthoDB" id="9805999at2"/>
<keyword evidence="4" id="KW-1003">Cell membrane</keyword>
<evidence type="ECO:0000256" key="5">
    <source>
        <dbReference type="ARBA" id="ARBA00022692"/>
    </source>
</evidence>
<dbReference type="NCBIfam" id="TIGR01726">
    <property type="entry name" value="HEQRo_perm_3TM"/>
    <property type="match status" value="1"/>
</dbReference>
<feature type="transmembrane region" description="Helical" evidence="9">
    <location>
        <begin position="85"/>
        <end position="110"/>
    </location>
</feature>
<dbReference type="PANTHER" id="PTHR30614:SF20">
    <property type="entry name" value="GLUTAMINE TRANSPORT SYSTEM PERMEASE PROTEIN GLNP"/>
    <property type="match status" value="1"/>
</dbReference>
<keyword evidence="7 9" id="KW-1133">Transmembrane helix</keyword>
<dbReference type="GO" id="GO:0006865">
    <property type="term" value="P:amino acid transport"/>
    <property type="evidence" value="ECO:0007669"/>
    <property type="project" value="UniProtKB-KW"/>
</dbReference>
<dbReference type="RefSeq" id="WP_115451032.1">
    <property type="nucleotide sequence ID" value="NZ_QNQT01000002.1"/>
</dbReference>
<evidence type="ECO:0000259" key="10">
    <source>
        <dbReference type="PROSITE" id="PS50928"/>
    </source>
</evidence>
<evidence type="ECO:0000313" key="11">
    <source>
        <dbReference type="EMBL" id="RDU37358.1"/>
    </source>
</evidence>
<feature type="transmembrane region" description="Helical" evidence="9">
    <location>
        <begin position="54"/>
        <end position="73"/>
    </location>
</feature>
<accession>A0A3D8GSD7</accession>
<feature type="domain" description="ABC transmembrane type-1" evidence="10">
    <location>
        <begin position="21"/>
        <end position="220"/>
    </location>
</feature>
<evidence type="ECO:0000256" key="8">
    <source>
        <dbReference type="ARBA" id="ARBA00023136"/>
    </source>
</evidence>
<sequence length="244" mass="26910">MSIEWIVKIVSENWEMFLRGAGTTLWIALIGTIAGAAIGLIAGIIRTIPVPERGLKKVILAVVNFLLSAYIEFFRGTPMIVQAMVIYYGSALAFGIDMNVMMAALIVVSINTGAYMAEIVRGGIISVDKGQFEAAQAIGMNHIQTMMNVVLPQVIRNILPATGNQFVINIKDTSVLNVISVSELYFLTKSVAGNNFRYFESFFVACVLYFVMTFVVTKILRYFEKKIEGPDSYAIVGEEIQPAR</sequence>
<evidence type="ECO:0000256" key="6">
    <source>
        <dbReference type="ARBA" id="ARBA00022970"/>
    </source>
</evidence>
<dbReference type="CDD" id="cd06261">
    <property type="entry name" value="TM_PBP2"/>
    <property type="match status" value="1"/>
</dbReference>
<comment type="caution">
    <text evidence="11">The sequence shown here is derived from an EMBL/GenBank/DDBJ whole genome shotgun (WGS) entry which is preliminary data.</text>
</comment>
<keyword evidence="3 9" id="KW-0813">Transport</keyword>
<organism evidence="11 12">
    <name type="scientific">Neobacillus piezotolerans</name>
    <dbReference type="NCBI Taxonomy" id="2259171"/>
    <lineage>
        <taxon>Bacteria</taxon>
        <taxon>Bacillati</taxon>
        <taxon>Bacillota</taxon>
        <taxon>Bacilli</taxon>
        <taxon>Bacillales</taxon>
        <taxon>Bacillaceae</taxon>
        <taxon>Neobacillus</taxon>
    </lineage>
</organism>
<evidence type="ECO:0000256" key="2">
    <source>
        <dbReference type="ARBA" id="ARBA00010072"/>
    </source>
</evidence>
<evidence type="ECO:0000313" key="12">
    <source>
        <dbReference type="Proteomes" id="UP000257144"/>
    </source>
</evidence>